<keyword evidence="2" id="KW-1185">Reference proteome</keyword>
<name>A0A1S2VRH8_9BACT</name>
<reference evidence="1 2" key="1">
    <citation type="submission" date="2016-10" db="EMBL/GenBank/DDBJ databases">
        <title>Arsenicibacter rosenii gen. nov., sp. nov., an efficient arsenic-methylating bacterium isolated from an arsenic-contaminated paddy soil.</title>
        <authorList>
            <person name="Huang K."/>
        </authorList>
    </citation>
    <scope>NUCLEOTIDE SEQUENCE [LARGE SCALE GENOMIC DNA]</scope>
    <source>
        <strain evidence="1 2">SM-1</strain>
    </source>
</reference>
<organism evidence="1 2">
    <name type="scientific">Arsenicibacter rosenii</name>
    <dbReference type="NCBI Taxonomy" id="1750698"/>
    <lineage>
        <taxon>Bacteria</taxon>
        <taxon>Pseudomonadati</taxon>
        <taxon>Bacteroidota</taxon>
        <taxon>Cytophagia</taxon>
        <taxon>Cytophagales</taxon>
        <taxon>Spirosomataceae</taxon>
        <taxon>Arsenicibacter</taxon>
    </lineage>
</organism>
<dbReference type="Proteomes" id="UP000181790">
    <property type="component" value="Unassembled WGS sequence"/>
</dbReference>
<dbReference type="RefSeq" id="WP_071501575.1">
    <property type="nucleotide sequence ID" value="NZ_MORL01000001.1"/>
</dbReference>
<protein>
    <submittedName>
        <fullName evidence="1">Uncharacterized protein</fullName>
    </submittedName>
</protein>
<dbReference type="AlphaFoldDB" id="A0A1S2VRH8"/>
<evidence type="ECO:0000313" key="1">
    <source>
        <dbReference type="EMBL" id="OIN61070.1"/>
    </source>
</evidence>
<sequence>MKTVVSQQISDYHLLHRIWQSELRTAEQQLGVYRDMLDAVNNPQAARQSARLADEIDHYKRLVPEILHEMHDVDVEMVVAIRNQERMDQETRKDQRYLQEKMDDFDANYQRFRQQIRRFLAETLIHPL</sequence>
<accession>A0A1S2VRH8</accession>
<dbReference type="EMBL" id="MORL01000001">
    <property type="protein sequence ID" value="OIN61070.1"/>
    <property type="molecule type" value="Genomic_DNA"/>
</dbReference>
<proteinExistence type="predicted"/>
<comment type="caution">
    <text evidence="1">The sequence shown here is derived from an EMBL/GenBank/DDBJ whole genome shotgun (WGS) entry which is preliminary data.</text>
</comment>
<dbReference type="OrthoDB" id="950702at2"/>
<gene>
    <name evidence="1" type="ORF">BLX24_03095</name>
</gene>
<evidence type="ECO:0000313" key="2">
    <source>
        <dbReference type="Proteomes" id="UP000181790"/>
    </source>
</evidence>